<proteinExistence type="predicted"/>
<name>A0AAV2FSG0_9ROSI</name>
<evidence type="ECO:0000313" key="2">
    <source>
        <dbReference type="Proteomes" id="UP001497516"/>
    </source>
</evidence>
<protein>
    <submittedName>
        <fullName evidence="1">Uncharacterized protein</fullName>
    </submittedName>
</protein>
<gene>
    <name evidence="1" type="ORF">LTRI10_LOCUS41364</name>
</gene>
<keyword evidence="2" id="KW-1185">Reference proteome</keyword>
<dbReference type="Proteomes" id="UP001497516">
    <property type="component" value="Chromosome 7"/>
</dbReference>
<reference evidence="1 2" key="1">
    <citation type="submission" date="2024-04" db="EMBL/GenBank/DDBJ databases">
        <authorList>
            <person name="Fracassetti M."/>
        </authorList>
    </citation>
    <scope>NUCLEOTIDE SEQUENCE [LARGE SCALE GENOMIC DNA]</scope>
</reference>
<accession>A0AAV2FSG0</accession>
<evidence type="ECO:0000313" key="1">
    <source>
        <dbReference type="EMBL" id="CAL1401298.1"/>
    </source>
</evidence>
<organism evidence="1 2">
    <name type="scientific">Linum trigynum</name>
    <dbReference type="NCBI Taxonomy" id="586398"/>
    <lineage>
        <taxon>Eukaryota</taxon>
        <taxon>Viridiplantae</taxon>
        <taxon>Streptophyta</taxon>
        <taxon>Embryophyta</taxon>
        <taxon>Tracheophyta</taxon>
        <taxon>Spermatophyta</taxon>
        <taxon>Magnoliopsida</taxon>
        <taxon>eudicotyledons</taxon>
        <taxon>Gunneridae</taxon>
        <taxon>Pentapetalae</taxon>
        <taxon>rosids</taxon>
        <taxon>fabids</taxon>
        <taxon>Malpighiales</taxon>
        <taxon>Linaceae</taxon>
        <taxon>Linum</taxon>
    </lineage>
</organism>
<dbReference type="AlphaFoldDB" id="A0AAV2FSG0"/>
<dbReference type="EMBL" id="OZ034820">
    <property type="protein sequence ID" value="CAL1401298.1"/>
    <property type="molecule type" value="Genomic_DNA"/>
</dbReference>
<sequence length="112" mass="12489">MKNKVIIEGQVLHTRVKDRVGTKVGGSKIIRVKSRSEGDGMTELVEKILNPFDFSRGMSYGTIFGFSARASDRPLFFRPPGDESGTKVDKIARSRRAIINVPRPIEISKGRE</sequence>